<dbReference type="InterPro" id="IPR023031">
    <property type="entry name" value="OPRT"/>
</dbReference>
<dbReference type="EC" id="2.4.2.10" evidence="2 6"/>
<evidence type="ECO:0000256" key="2">
    <source>
        <dbReference type="ARBA" id="ARBA00011971"/>
    </source>
</evidence>
<dbReference type="PANTHER" id="PTHR19278">
    <property type="entry name" value="OROTATE PHOSPHORIBOSYLTRANSFERASE"/>
    <property type="match status" value="1"/>
</dbReference>
<sequence length="184" mass="19702">MGMTHEELAKRIADVALLHGDFTLRSGRKSKYYLDKYLFETQGDVLAALGQAFAEKVKAIEAAEGLTVNRLAGAELGGIPIVSATAIYSGKPTVLIRNQKKDYGTAKQLEGKLEKGENVVILEDVATTGGQVLEAAKLLEGEFGVKVVKIIATIDRQEGARENVEGAGYGFDALFTKADLGIDE</sequence>
<evidence type="ECO:0000259" key="7">
    <source>
        <dbReference type="Pfam" id="PF00156"/>
    </source>
</evidence>
<comment type="pathway">
    <text evidence="1 6">Pyrimidine metabolism; UMP biosynthesis via de novo pathway; UMP from orotate: step 1/2.</text>
</comment>
<comment type="caution">
    <text evidence="6">Lacks conserved residue(s) required for the propagation of feature annotation.</text>
</comment>
<keyword evidence="9" id="KW-1185">Reference proteome</keyword>
<feature type="binding site" evidence="6">
    <location>
        <position position="156"/>
    </location>
    <ligand>
        <name>orotate</name>
        <dbReference type="ChEBI" id="CHEBI:30839"/>
    </ligand>
</feature>
<keyword evidence="6" id="KW-0460">Magnesium</keyword>
<keyword evidence="3 6" id="KW-0328">Glycosyltransferase</keyword>
<organism evidence="8 9">
    <name type="scientific">Poriferisphaera corsica</name>
    <dbReference type="NCBI Taxonomy" id="2528020"/>
    <lineage>
        <taxon>Bacteria</taxon>
        <taxon>Pseudomonadati</taxon>
        <taxon>Planctomycetota</taxon>
        <taxon>Phycisphaerae</taxon>
        <taxon>Phycisphaerales</taxon>
        <taxon>Phycisphaeraceae</taxon>
        <taxon>Poriferisphaera</taxon>
    </lineage>
</organism>
<dbReference type="SUPFAM" id="SSF53271">
    <property type="entry name" value="PRTase-like"/>
    <property type="match status" value="1"/>
</dbReference>
<comment type="function">
    <text evidence="6">Catalyzes the transfer of a ribosyl phosphate group from 5-phosphoribose 1-diphosphate to orotate, leading to the formation of orotidine monophosphate (OMP).</text>
</comment>
<name>A0A517YXR2_9BACT</name>
<dbReference type="GO" id="GO:0019856">
    <property type="term" value="P:pyrimidine nucleobase biosynthetic process"/>
    <property type="evidence" value="ECO:0007669"/>
    <property type="project" value="TreeGrafter"/>
</dbReference>
<comment type="cofactor">
    <cofactor evidence="6">
        <name>Mg(2+)</name>
        <dbReference type="ChEBI" id="CHEBI:18420"/>
    </cofactor>
</comment>
<keyword evidence="5 6" id="KW-0665">Pyrimidine biosynthesis</keyword>
<dbReference type="GO" id="GO:0000287">
    <property type="term" value="F:magnesium ion binding"/>
    <property type="evidence" value="ECO:0007669"/>
    <property type="project" value="UniProtKB-UniRule"/>
</dbReference>
<dbReference type="KEGG" id="pcor:KS4_30910"/>
<evidence type="ECO:0000256" key="3">
    <source>
        <dbReference type="ARBA" id="ARBA00022676"/>
    </source>
</evidence>
<dbReference type="NCBIfam" id="TIGR00336">
    <property type="entry name" value="pyrE"/>
    <property type="match status" value="1"/>
</dbReference>
<feature type="domain" description="Phosphoribosyltransferase" evidence="7">
    <location>
        <begin position="72"/>
        <end position="163"/>
    </location>
</feature>
<feature type="binding site" evidence="6">
    <location>
        <position position="97"/>
    </location>
    <ligand>
        <name>5-phospho-alpha-D-ribose 1-diphosphate</name>
        <dbReference type="ChEBI" id="CHEBI:58017"/>
        <note>ligand shared between dimeric partners</note>
    </ligand>
</feature>
<reference evidence="8 9" key="1">
    <citation type="submission" date="2019-02" db="EMBL/GenBank/DDBJ databases">
        <title>Deep-cultivation of Planctomycetes and their phenomic and genomic characterization uncovers novel biology.</title>
        <authorList>
            <person name="Wiegand S."/>
            <person name="Jogler M."/>
            <person name="Boedeker C."/>
            <person name="Pinto D."/>
            <person name="Vollmers J."/>
            <person name="Rivas-Marin E."/>
            <person name="Kohn T."/>
            <person name="Peeters S.H."/>
            <person name="Heuer A."/>
            <person name="Rast P."/>
            <person name="Oberbeckmann S."/>
            <person name="Bunk B."/>
            <person name="Jeske O."/>
            <person name="Meyerdierks A."/>
            <person name="Storesund J.E."/>
            <person name="Kallscheuer N."/>
            <person name="Luecker S."/>
            <person name="Lage O.M."/>
            <person name="Pohl T."/>
            <person name="Merkel B.J."/>
            <person name="Hornburger P."/>
            <person name="Mueller R.-W."/>
            <person name="Bruemmer F."/>
            <person name="Labrenz M."/>
            <person name="Spormann A.M."/>
            <person name="Op den Camp H."/>
            <person name="Overmann J."/>
            <person name="Amann R."/>
            <person name="Jetten M.S.M."/>
            <person name="Mascher T."/>
            <person name="Medema M.H."/>
            <person name="Devos D.P."/>
            <person name="Kaster A.-K."/>
            <person name="Ovreas L."/>
            <person name="Rohde M."/>
            <person name="Galperin M.Y."/>
            <person name="Jogler C."/>
        </authorList>
    </citation>
    <scope>NUCLEOTIDE SEQUENCE [LARGE SCALE GENOMIC DNA]</scope>
    <source>
        <strain evidence="8 9">KS4</strain>
    </source>
</reference>
<dbReference type="GO" id="GO:0004588">
    <property type="term" value="F:orotate phosphoribosyltransferase activity"/>
    <property type="evidence" value="ECO:0007669"/>
    <property type="project" value="UniProtKB-UniRule"/>
</dbReference>
<evidence type="ECO:0000256" key="4">
    <source>
        <dbReference type="ARBA" id="ARBA00022679"/>
    </source>
</evidence>
<gene>
    <name evidence="6 8" type="primary">pyrE</name>
    <name evidence="8" type="ORF">KS4_30910</name>
</gene>
<protein>
    <recommendedName>
        <fullName evidence="2 6">Orotate phosphoribosyltransferase</fullName>
        <shortName evidence="6">OPRT</shortName>
        <shortName evidence="6">OPRTase</shortName>
        <ecNumber evidence="2 6">2.4.2.10</ecNumber>
    </recommendedName>
</protein>
<evidence type="ECO:0000256" key="6">
    <source>
        <dbReference type="HAMAP-Rule" id="MF_01208"/>
    </source>
</evidence>
<dbReference type="UniPathway" id="UPA00070">
    <property type="reaction ID" value="UER00119"/>
</dbReference>
<feature type="binding site" description="in other chain" evidence="6">
    <location>
        <begin position="123"/>
        <end position="131"/>
    </location>
    <ligand>
        <name>5-phospho-alpha-D-ribose 1-diphosphate</name>
        <dbReference type="ChEBI" id="CHEBI:58017"/>
        <note>ligand shared between dimeric partners</note>
    </ligand>
</feature>
<dbReference type="InterPro" id="IPR004467">
    <property type="entry name" value="Or_phspho_trans_dom"/>
</dbReference>
<comment type="similarity">
    <text evidence="6">Belongs to the purine/pyrimidine phosphoribosyltransferase family. PyrE subfamily.</text>
</comment>
<comment type="subunit">
    <text evidence="6">Homodimer.</text>
</comment>
<dbReference type="AlphaFoldDB" id="A0A517YXR2"/>
<dbReference type="HAMAP" id="MF_01208">
    <property type="entry name" value="PyrE"/>
    <property type="match status" value="1"/>
</dbReference>
<evidence type="ECO:0000256" key="1">
    <source>
        <dbReference type="ARBA" id="ARBA00004889"/>
    </source>
</evidence>
<dbReference type="Gene3D" id="3.40.50.2020">
    <property type="match status" value="1"/>
</dbReference>
<feature type="binding site" evidence="6">
    <location>
        <position position="101"/>
    </location>
    <ligand>
        <name>5-phospho-alpha-D-ribose 1-diphosphate</name>
        <dbReference type="ChEBI" id="CHEBI:58017"/>
        <note>ligand shared between dimeric partners</note>
    </ligand>
</feature>
<dbReference type="InterPro" id="IPR029057">
    <property type="entry name" value="PRTase-like"/>
</dbReference>
<keyword evidence="4 6" id="KW-0808">Transferase</keyword>
<dbReference type="RefSeq" id="WP_234698809.1">
    <property type="nucleotide sequence ID" value="NZ_CP036425.1"/>
</dbReference>
<dbReference type="InterPro" id="IPR000836">
    <property type="entry name" value="PRTase_dom"/>
</dbReference>
<evidence type="ECO:0000313" key="8">
    <source>
        <dbReference type="EMBL" id="QDU35014.1"/>
    </source>
</evidence>
<dbReference type="PANTHER" id="PTHR19278:SF9">
    <property type="entry name" value="URIDINE 5'-MONOPHOSPHATE SYNTHASE"/>
    <property type="match status" value="1"/>
</dbReference>
<feature type="binding site" evidence="6">
    <location>
        <position position="127"/>
    </location>
    <ligand>
        <name>orotate</name>
        <dbReference type="ChEBI" id="CHEBI:30839"/>
    </ligand>
</feature>
<dbReference type="CDD" id="cd06223">
    <property type="entry name" value="PRTases_typeI"/>
    <property type="match status" value="1"/>
</dbReference>
<accession>A0A517YXR2</accession>
<dbReference type="Pfam" id="PF00156">
    <property type="entry name" value="Pribosyltran"/>
    <property type="match status" value="1"/>
</dbReference>
<dbReference type="Proteomes" id="UP000317369">
    <property type="component" value="Chromosome"/>
</dbReference>
<feature type="binding site" description="in other chain" evidence="6">
    <location>
        <position position="25"/>
    </location>
    <ligand>
        <name>5-phospho-alpha-D-ribose 1-diphosphate</name>
        <dbReference type="ChEBI" id="CHEBI:58017"/>
        <note>ligand shared between dimeric partners</note>
    </ligand>
</feature>
<dbReference type="EMBL" id="CP036425">
    <property type="protein sequence ID" value="QDU35014.1"/>
    <property type="molecule type" value="Genomic_DNA"/>
</dbReference>
<evidence type="ECO:0000313" key="9">
    <source>
        <dbReference type="Proteomes" id="UP000317369"/>
    </source>
</evidence>
<evidence type="ECO:0000256" key="5">
    <source>
        <dbReference type="ARBA" id="ARBA00022975"/>
    </source>
</evidence>
<comment type="catalytic activity">
    <reaction evidence="6">
        <text>orotidine 5'-phosphate + diphosphate = orotate + 5-phospho-alpha-D-ribose 1-diphosphate</text>
        <dbReference type="Rhea" id="RHEA:10380"/>
        <dbReference type="ChEBI" id="CHEBI:30839"/>
        <dbReference type="ChEBI" id="CHEBI:33019"/>
        <dbReference type="ChEBI" id="CHEBI:57538"/>
        <dbReference type="ChEBI" id="CHEBI:58017"/>
        <dbReference type="EC" id="2.4.2.10"/>
    </reaction>
</comment>
<proteinExistence type="inferred from homology"/>
<dbReference type="GO" id="GO:0044205">
    <property type="term" value="P:'de novo' UMP biosynthetic process"/>
    <property type="evidence" value="ECO:0007669"/>
    <property type="project" value="UniProtKB-UniRule"/>
</dbReference>